<comment type="function">
    <text evidence="1">Allows the formation of correctly charged Asn-tRNA(Asn) or Gln-tRNA(Gln) through the transamidation of misacylated Asp-tRNA(Asn) or Glu-tRNA(Gln) in organisms which lack either or both of asparaginyl-tRNA or glutaminyl-tRNA synthetases. The reaction takes place in the presence of glutamine and ATP through an activated phospho-Asp-tRNA(Asn) or phospho-Glu-tRNA(Gln).</text>
</comment>
<dbReference type="Pfam" id="PF02686">
    <property type="entry name" value="GatC"/>
    <property type="match status" value="1"/>
</dbReference>
<keyword evidence="1" id="KW-0547">Nucleotide-binding</keyword>
<dbReference type="PANTHER" id="PTHR15004:SF0">
    <property type="entry name" value="GLUTAMYL-TRNA(GLN) AMIDOTRANSFERASE SUBUNIT C, MITOCHONDRIAL"/>
    <property type="match status" value="1"/>
</dbReference>
<dbReference type="Proteomes" id="UP001262754">
    <property type="component" value="Unassembled WGS sequence"/>
</dbReference>
<gene>
    <name evidence="1" type="primary">gatC</name>
    <name evidence="2" type="ORF">J2800_002202</name>
</gene>
<keyword evidence="3" id="KW-1185">Reference proteome</keyword>
<protein>
    <recommendedName>
        <fullName evidence="1">Aspartyl/glutamyl-tRNA(Asn/Gln) amidotransferase subunit C</fullName>
        <shortName evidence="1">Asp/Glu-ADT subunit C</shortName>
        <ecNumber evidence="1">6.3.5.-</ecNumber>
    </recommendedName>
</protein>
<keyword evidence="1 2" id="KW-0436">Ligase</keyword>
<dbReference type="InterPro" id="IPR003837">
    <property type="entry name" value="GatC"/>
</dbReference>
<organism evidence="2 3">
    <name type="scientific">Caulobacter rhizosphaerae</name>
    <dbReference type="NCBI Taxonomy" id="2010972"/>
    <lineage>
        <taxon>Bacteria</taxon>
        <taxon>Pseudomonadati</taxon>
        <taxon>Pseudomonadota</taxon>
        <taxon>Alphaproteobacteria</taxon>
        <taxon>Caulobacterales</taxon>
        <taxon>Caulobacteraceae</taxon>
        <taxon>Caulobacter</taxon>
    </lineage>
</organism>
<dbReference type="GO" id="GO:0050566">
    <property type="term" value="F:asparaginyl-tRNA synthase (glutamine-hydrolyzing) activity"/>
    <property type="evidence" value="ECO:0007669"/>
    <property type="project" value="UniProtKB-EC"/>
</dbReference>
<dbReference type="GO" id="GO:0050567">
    <property type="term" value="F:glutaminyl-tRNA synthase (glutamine-hydrolyzing) activity"/>
    <property type="evidence" value="ECO:0007669"/>
    <property type="project" value="UniProtKB-EC"/>
</dbReference>
<dbReference type="EC" id="6.3.5.-" evidence="1"/>
<keyword evidence="1" id="KW-0067">ATP-binding</keyword>
<comment type="similarity">
    <text evidence="1">Belongs to the GatC family.</text>
</comment>
<accession>A0ABU1MZ53</accession>
<dbReference type="SUPFAM" id="SSF141000">
    <property type="entry name" value="Glu-tRNAGln amidotransferase C subunit"/>
    <property type="match status" value="1"/>
</dbReference>
<name>A0ABU1MZ53_9CAUL</name>
<proteinExistence type="inferred from homology"/>
<dbReference type="EMBL" id="JAVDRL010000006">
    <property type="protein sequence ID" value="MDR6531455.1"/>
    <property type="molecule type" value="Genomic_DNA"/>
</dbReference>
<sequence>MAIDAATVRKVARLARIAEPEERIEALAQELNGIMTWIEQLAEVDTDGVEPLTSVVHAGLPLRDDVVTMGGDADLVTGNAPKSAGGFFVVPKVVE</sequence>
<evidence type="ECO:0000256" key="1">
    <source>
        <dbReference type="HAMAP-Rule" id="MF_00122"/>
    </source>
</evidence>
<evidence type="ECO:0000313" key="3">
    <source>
        <dbReference type="Proteomes" id="UP001262754"/>
    </source>
</evidence>
<comment type="caution">
    <text evidence="2">The sequence shown here is derived from an EMBL/GenBank/DDBJ whole genome shotgun (WGS) entry which is preliminary data.</text>
</comment>
<dbReference type="PANTHER" id="PTHR15004">
    <property type="entry name" value="GLUTAMYL-TRNA(GLN) AMIDOTRANSFERASE SUBUNIT C, MITOCHONDRIAL"/>
    <property type="match status" value="1"/>
</dbReference>
<comment type="catalytic activity">
    <reaction evidence="1">
        <text>L-glutamyl-tRNA(Gln) + L-glutamine + ATP + H2O = L-glutaminyl-tRNA(Gln) + L-glutamate + ADP + phosphate + H(+)</text>
        <dbReference type="Rhea" id="RHEA:17521"/>
        <dbReference type="Rhea" id="RHEA-COMP:9681"/>
        <dbReference type="Rhea" id="RHEA-COMP:9684"/>
        <dbReference type="ChEBI" id="CHEBI:15377"/>
        <dbReference type="ChEBI" id="CHEBI:15378"/>
        <dbReference type="ChEBI" id="CHEBI:29985"/>
        <dbReference type="ChEBI" id="CHEBI:30616"/>
        <dbReference type="ChEBI" id="CHEBI:43474"/>
        <dbReference type="ChEBI" id="CHEBI:58359"/>
        <dbReference type="ChEBI" id="CHEBI:78520"/>
        <dbReference type="ChEBI" id="CHEBI:78521"/>
        <dbReference type="ChEBI" id="CHEBI:456216"/>
    </reaction>
</comment>
<dbReference type="InterPro" id="IPR036113">
    <property type="entry name" value="Asp/Glu-ADT_sf_sub_c"/>
</dbReference>
<evidence type="ECO:0000313" key="2">
    <source>
        <dbReference type="EMBL" id="MDR6531455.1"/>
    </source>
</evidence>
<comment type="catalytic activity">
    <reaction evidence="1">
        <text>L-aspartyl-tRNA(Asn) + L-glutamine + ATP + H2O = L-asparaginyl-tRNA(Asn) + L-glutamate + ADP + phosphate + 2 H(+)</text>
        <dbReference type="Rhea" id="RHEA:14513"/>
        <dbReference type="Rhea" id="RHEA-COMP:9674"/>
        <dbReference type="Rhea" id="RHEA-COMP:9677"/>
        <dbReference type="ChEBI" id="CHEBI:15377"/>
        <dbReference type="ChEBI" id="CHEBI:15378"/>
        <dbReference type="ChEBI" id="CHEBI:29985"/>
        <dbReference type="ChEBI" id="CHEBI:30616"/>
        <dbReference type="ChEBI" id="CHEBI:43474"/>
        <dbReference type="ChEBI" id="CHEBI:58359"/>
        <dbReference type="ChEBI" id="CHEBI:78515"/>
        <dbReference type="ChEBI" id="CHEBI:78516"/>
        <dbReference type="ChEBI" id="CHEBI:456216"/>
    </reaction>
</comment>
<comment type="subunit">
    <text evidence="1">Heterotrimer of A, B and C subunits.</text>
</comment>
<keyword evidence="1" id="KW-0648">Protein biosynthesis</keyword>
<dbReference type="RefSeq" id="WP_056760456.1">
    <property type="nucleotide sequence ID" value="NZ_BMLD01000013.1"/>
</dbReference>
<dbReference type="HAMAP" id="MF_00122">
    <property type="entry name" value="GatC"/>
    <property type="match status" value="1"/>
</dbReference>
<dbReference type="Gene3D" id="1.10.20.60">
    <property type="entry name" value="Glu-tRNAGln amidotransferase C subunit, N-terminal domain"/>
    <property type="match status" value="1"/>
</dbReference>
<dbReference type="NCBIfam" id="TIGR00135">
    <property type="entry name" value="gatC"/>
    <property type="match status" value="1"/>
</dbReference>
<reference evidence="2 3" key="1">
    <citation type="submission" date="2023-07" db="EMBL/GenBank/DDBJ databases">
        <title>Sorghum-associated microbial communities from plants grown in Nebraska, USA.</title>
        <authorList>
            <person name="Schachtman D."/>
        </authorList>
    </citation>
    <scope>NUCLEOTIDE SEQUENCE [LARGE SCALE GENOMIC DNA]</scope>
    <source>
        <strain evidence="2 3">DS2154</strain>
    </source>
</reference>